<comment type="caution">
    <text evidence="1">The sequence shown here is derived from an EMBL/GenBank/DDBJ whole genome shotgun (WGS) entry which is preliminary data.</text>
</comment>
<sequence length="213" mass="21755">MAFVAEAAVTTIVTEAALRPGITVAGRAAVVATLRATVDKTAGRALAVTAWRTIFAWAAFVEIASSRAAEFFARQAFAKAAPFAFGPWCKAAAIFTAWGIATLAIGARRALAEAFTARALVPETAIRLIAETFPRGAITGAARATIAEAAGLAIPAGRPLITVAAFAEATLPVRTAFAVAETAAGALVETAPGTGRTLFPRLTFGGLGRSRLA</sequence>
<proteinExistence type="predicted"/>
<evidence type="ECO:0000313" key="1">
    <source>
        <dbReference type="EMBL" id="MET1490680.1"/>
    </source>
</evidence>
<organism evidence="1 2">
    <name type="scientific">Uliginosibacterium paludis</name>
    <dbReference type="NCBI Taxonomy" id="1615952"/>
    <lineage>
        <taxon>Bacteria</taxon>
        <taxon>Pseudomonadati</taxon>
        <taxon>Pseudomonadota</taxon>
        <taxon>Betaproteobacteria</taxon>
        <taxon>Rhodocyclales</taxon>
        <taxon>Zoogloeaceae</taxon>
        <taxon>Uliginosibacterium</taxon>
    </lineage>
</organism>
<keyword evidence="2" id="KW-1185">Reference proteome</keyword>
<reference evidence="1 2" key="1">
    <citation type="submission" date="2024-07" db="EMBL/GenBank/DDBJ databases">
        <title>Uliginosibacterium paludis KCTC:42655.</title>
        <authorList>
            <person name="Kim M.K."/>
        </authorList>
    </citation>
    <scope>NUCLEOTIDE SEQUENCE [LARGE SCALE GENOMIC DNA]</scope>
    <source>
        <strain evidence="1 2">KCTC 42655</strain>
    </source>
</reference>
<dbReference type="Proteomes" id="UP001548590">
    <property type="component" value="Unassembled WGS sequence"/>
</dbReference>
<dbReference type="RefSeq" id="WP_345927536.1">
    <property type="nucleotide sequence ID" value="NZ_JBDIVF010000004.1"/>
</dbReference>
<name>A0ABV2CRY9_9RHOO</name>
<protein>
    <submittedName>
        <fullName evidence="1">Uncharacterized protein</fullName>
    </submittedName>
</protein>
<accession>A0ABV2CRY9</accession>
<dbReference type="EMBL" id="JBEWLZ010000006">
    <property type="protein sequence ID" value="MET1490680.1"/>
    <property type="molecule type" value="Genomic_DNA"/>
</dbReference>
<evidence type="ECO:0000313" key="2">
    <source>
        <dbReference type="Proteomes" id="UP001548590"/>
    </source>
</evidence>
<gene>
    <name evidence="1" type="ORF">ABVT11_12660</name>
</gene>